<comment type="similarity">
    <text evidence="1">Belongs to the ROK (NagC/XylR) family.</text>
</comment>
<dbReference type="GO" id="GO:0016301">
    <property type="term" value="F:kinase activity"/>
    <property type="evidence" value="ECO:0007669"/>
    <property type="project" value="UniProtKB-KW"/>
</dbReference>
<dbReference type="KEGG" id="cdo:CDOO_09535"/>
<dbReference type="Pfam" id="PF00480">
    <property type="entry name" value="ROK"/>
    <property type="match status" value="1"/>
</dbReference>
<protein>
    <submittedName>
        <fullName evidence="2">Glucokinase</fullName>
    </submittedName>
</protein>
<dbReference type="EMBL" id="CP006764">
    <property type="protein sequence ID" value="AIT61481.1"/>
    <property type="molecule type" value="Genomic_DNA"/>
</dbReference>
<dbReference type="AlphaFoldDB" id="A0A097IH67"/>
<dbReference type="RefSeq" id="WP_018020848.1">
    <property type="nucleotide sequence ID" value="NZ_AQUX01000001.1"/>
</dbReference>
<keyword evidence="2" id="KW-0808">Transferase</keyword>
<reference evidence="2 3" key="1">
    <citation type="submission" date="2013-09" db="EMBL/GenBank/DDBJ databases">
        <title>Complete genome sequence of Corynebacterium doosanense CAU 212(T) (=DSM 45436(T)), isolated from activated sludge.</title>
        <authorList>
            <person name="Schaffert L."/>
            <person name="Albersmeier A."/>
            <person name="Kalinowski J."/>
            <person name="Ruckert C."/>
        </authorList>
    </citation>
    <scope>NUCLEOTIDE SEQUENCE [LARGE SCALE GENOMIC DNA]</scope>
    <source>
        <strain evidence="2 3">CAU 212</strain>
    </source>
</reference>
<dbReference type="PANTHER" id="PTHR18964">
    <property type="entry name" value="ROK (REPRESSOR, ORF, KINASE) FAMILY"/>
    <property type="match status" value="1"/>
</dbReference>
<gene>
    <name evidence="2" type="ORF">CDOO_09535</name>
</gene>
<evidence type="ECO:0000256" key="1">
    <source>
        <dbReference type="ARBA" id="ARBA00006479"/>
    </source>
</evidence>
<evidence type="ECO:0000313" key="2">
    <source>
        <dbReference type="EMBL" id="AIT61481.1"/>
    </source>
</evidence>
<dbReference type="InterPro" id="IPR043129">
    <property type="entry name" value="ATPase_NBD"/>
</dbReference>
<keyword evidence="3" id="KW-1185">Reference proteome</keyword>
<organism evidence="2 3">
    <name type="scientific">Corynebacterium doosanense CAU 212 = DSM 45436</name>
    <dbReference type="NCBI Taxonomy" id="558173"/>
    <lineage>
        <taxon>Bacteria</taxon>
        <taxon>Bacillati</taxon>
        <taxon>Actinomycetota</taxon>
        <taxon>Actinomycetes</taxon>
        <taxon>Mycobacteriales</taxon>
        <taxon>Corynebacteriaceae</taxon>
        <taxon>Corynebacterium</taxon>
    </lineage>
</organism>
<proteinExistence type="inferred from homology"/>
<dbReference type="Proteomes" id="UP000029914">
    <property type="component" value="Chromosome"/>
</dbReference>
<dbReference type="Gene3D" id="3.30.420.40">
    <property type="match status" value="2"/>
</dbReference>
<dbReference type="InterPro" id="IPR000600">
    <property type="entry name" value="ROK"/>
</dbReference>
<evidence type="ECO:0000313" key="3">
    <source>
        <dbReference type="Proteomes" id="UP000029914"/>
    </source>
</evidence>
<dbReference type="SUPFAM" id="SSF53067">
    <property type="entry name" value="Actin-like ATPase domain"/>
    <property type="match status" value="1"/>
</dbReference>
<sequence length="326" mass="33468">MNSTPHPDALTIGFDIGGTNLRAGVVDARGGLVETVSVATPRVSSEAEEAIVALVADLRSRHDVGAVGLAVAGFLDPQCENLRFAPHLPWRDAPLRSILADRIGLPVRLEHDANAAAWGEYRHGAGQGAGTWVFFAVGTGIGATLMLDGEIYRGAFGTAPEFGHLTVVPGPDARLCSCGKKGCLERYASGTALVDTARELAPRFPNSQLAKDLGTGADVTGSTVVGDARLGDPLAVAVLAEFADWLGLGLSFVADLLDPELIVIGGGVASDADLYLDRACSVMTGSMVGSGHRPAPRVATAVLGGSAGMIGVADLARQLLPGSRLS</sequence>
<dbReference type="eggNOG" id="COG1940">
    <property type="taxonomic scope" value="Bacteria"/>
</dbReference>
<accession>A0A097IH67</accession>
<dbReference type="HOGENOM" id="CLU_036604_0_0_11"/>
<dbReference type="OrthoDB" id="9810372at2"/>
<dbReference type="CDD" id="cd24061">
    <property type="entry name" value="ASKHA_NBD_ROK_SgGLK-like"/>
    <property type="match status" value="1"/>
</dbReference>
<dbReference type="PANTHER" id="PTHR18964:SF173">
    <property type="entry name" value="GLUCOKINASE"/>
    <property type="match status" value="1"/>
</dbReference>
<keyword evidence="2" id="KW-0418">Kinase</keyword>
<name>A0A097IH67_9CORY</name>
<dbReference type="STRING" id="558173.CDOO_09535"/>